<dbReference type="CDD" id="cd07114">
    <property type="entry name" value="ALDH_DhaS"/>
    <property type="match status" value="1"/>
</dbReference>
<accession>A0A9X1DE08</accession>
<dbReference type="InterPro" id="IPR016162">
    <property type="entry name" value="Ald_DH_N"/>
</dbReference>
<dbReference type="PANTHER" id="PTHR11699">
    <property type="entry name" value="ALDEHYDE DEHYDROGENASE-RELATED"/>
    <property type="match status" value="1"/>
</dbReference>
<evidence type="ECO:0000259" key="5">
    <source>
        <dbReference type="Pfam" id="PF00171"/>
    </source>
</evidence>
<dbReference type="RefSeq" id="WP_214624563.1">
    <property type="nucleotide sequence ID" value="NZ_JAHGAW010000010.1"/>
</dbReference>
<dbReference type="Gene3D" id="3.40.309.10">
    <property type="entry name" value="Aldehyde Dehydrogenase, Chain A, domain 2"/>
    <property type="match status" value="1"/>
</dbReference>
<comment type="similarity">
    <text evidence="1 4">Belongs to the aldehyde dehydrogenase family.</text>
</comment>
<dbReference type="Gene3D" id="3.40.605.10">
    <property type="entry name" value="Aldehyde Dehydrogenase, Chain A, domain 1"/>
    <property type="match status" value="1"/>
</dbReference>
<dbReference type="PROSITE" id="PS00070">
    <property type="entry name" value="ALDEHYDE_DEHYDR_CYS"/>
    <property type="match status" value="1"/>
</dbReference>
<name>A0A9X1DE08_9SPHN</name>
<dbReference type="Proteomes" id="UP001138757">
    <property type="component" value="Unassembled WGS sequence"/>
</dbReference>
<evidence type="ECO:0000313" key="7">
    <source>
        <dbReference type="Proteomes" id="UP001138757"/>
    </source>
</evidence>
<evidence type="ECO:0000256" key="2">
    <source>
        <dbReference type="ARBA" id="ARBA00023002"/>
    </source>
</evidence>
<dbReference type="InterPro" id="IPR016161">
    <property type="entry name" value="Ald_DH/histidinol_DH"/>
</dbReference>
<dbReference type="InterPro" id="IPR016160">
    <property type="entry name" value="Ald_DH_CS_CYS"/>
</dbReference>
<evidence type="ECO:0000313" key="6">
    <source>
        <dbReference type="EMBL" id="MBT2188306.1"/>
    </source>
</evidence>
<evidence type="ECO:0000256" key="3">
    <source>
        <dbReference type="PROSITE-ProRule" id="PRU10007"/>
    </source>
</evidence>
<dbReference type="FunFam" id="3.40.605.10:FF:000007">
    <property type="entry name" value="NAD/NADP-dependent betaine aldehyde dehydrogenase"/>
    <property type="match status" value="1"/>
</dbReference>
<dbReference type="Pfam" id="PF00171">
    <property type="entry name" value="Aldedh"/>
    <property type="match status" value="1"/>
</dbReference>
<dbReference type="AlphaFoldDB" id="A0A9X1DE08"/>
<comment type="caution">
    <text evidence="6">The sequence shown here is derived from an EMBL/GenBank/DDBJ whole genome shotgun (WGS) entry which is preliminary data.</text>
</comment>
<gene>
    <name evidence="6" type="ORF">KK488_15225</name>
</gene>
<evidence type="ECO:0000256" key="1">
    <source>
        <dbReference type="ARBA" id="ARBA00009986"/>
    </source>
</evidence>
<dbReference type="FunFam" id="3.40.309.10:FF:000012">
    <property type="entry name" value="Betaine aldehyde dehydrogenase"/>
    <property type="match status" value="1"/>
</dbReference>
<dbReference type="InterPro" id="IPR015590">
    <property type="entry name" value="Aldehyde_DH_dom"/>
</dbReference>
<dbReference type="EMBL" id="JAHGAW010000010">
    <property type="protein sequence ID" value="MBT2188306.1"/>
    <property type="molecule type" value="Genomic_DNA"/>
</dbReference>
<evidence type="ECO:0000256" key="4">
    <source>
        <dbReference type="RuleBase" id="RU003345"/>
    </source>
</evidence>
<keyword evidence="7" id="KW-1185">Reference proteome</keyword>
<reference evidence="6" key="1">
    <citation type="submission" date="2021-05" db="EMBL/GenBank/DDBJ databases">
        <title>Genome of Sphingobium sp. strain.</title>
        <authorList>
            <person name="Fan R."/>
        </authorList>
    </citation>
    <scope>NUCLEOTIDE SEQUENCE</scope>
    <source>
        <strain evidence="6">H33</strain>
    </source>
</reference>
<dbReference type="SUPFAM" id="SSF53720">
    <property type="entry name" value="ALDH-like"/>
    <property type="match status" value="1"/>
</dbReference>
<sequence>MRGCDVPAALTNWDLYIDGAFVPPSSGERFPTLNPFDQQAWATIAQANEADVAAAVAAARQAFEHGWRQTSGLERGRLMNRLADLLERDADRMGTLESTDNGKIVRETRSQMRFVARTFRFFAGYADKIFGKVIPLDRRDMFDYAAMEPLGVIGIITAWNSPIALIGNKLPAALAAGNTVVIKPSEHASVTTLEFAKLVEEAGFPKGVVNVVTGDVRTGQALVRGGGLNKISFTGSSHGGRQIASEAALNLTPVVLELGGKSPNIIFDDADIPKAIAGALAGIFAATGQTCIAGSRLLVQRPVYDRVVEGLVARAKTIKLGNPLDLATEMGTAANEPQFERILSFIRSAKEDGAQLLTGGGAAREGELRDGLFVQPTIFGNVHNDMKVAREEIFGPVLSVIPFETEEEALAIANDTNFGLASGIWTEGLKRMHRVSRELRAGMVWVNTYRAVAAQTPFGGVKDSGFGRERGEEGMKEFLTIKNVMINLSDDERDPFAVQT</sequence>
<dbReference type="InterPro" id="IPR016163">
    <property type="entry name" value="Ald_DH_C"/>
</dbReference>
<keyword evidence="2 4" id="KW-0560">Oxidoreductase</keyword>
<organism evidence="6 7">
    <name type="scientific">Sphingobium nicotianae</name>
    <dbReference type="NCBI Taxonomy" id="2782607"/>
    <lineage>
        <taxon>Bacteria</taxon>
        <taxon>Pseudomonadati</taxon>
        <taxon>Pseudomonadota</taxon>
        <taxon>Alphaproteobacteria</taxon>
        <taxon>Sphingomonadales</taxon>
        <taxon>Sphingomonadaceae</taxon>
        <taxon>Sphingobium</taxon>
    </lineage>
</organism>
<dbReference type="InterPro" id="IPR029510">
    <property type="entry name" value="Ald_DH_CS_GLU"/>
</dbReference>
<dbReference type="GO" id="GO:0016620">
    <property type="term" value="F:oxidoreductase activity, acting on the aldehyde or oxo group of donors, NAD or NADP as acceptor"/>
    <property type="evidence" value="ECO:0007669"/>
    <property type="project" value="InterPro"/>
</dbReference>
<dbReference type="PROSITE" id="PS00687">
    <property type="entry name" value="ALDEHYDE_DEHYDR_GLU"/>
    <property type="match status" value="1"/>
</dbReference>
<proteinExistence type="inferred from homology"/>
<feature type="active site" evidence="3">
    <location>
        <position position="257"/>
    </location>
</feature>
<protein>
    <submittedName>
        <fullName evidence="6">Aldehyde dehydrogenase</fullName>
    </submittedName>
</protein>
<feature type="domain" description="Aldehyde dehydrogenase" evidence="5">
    <location>
        <begin position="22"/>
        <end position="484"/>
    </location>
</feature>